<feature type="transmembrane region" description="Helical" evidence="1">
    <location>
        <begin position="632"/>
        <end position="650"/>
    </location>
</feature>
<keyword evidence="1" id="KW-1133">Transmembrane helix</keyword>
<evidence type="ECO:0000313" key="2">
    <source>
        <dbReference type="EMBL" id="OLP81226.1"/>
    </source>
</evidence>
<sequence length="1289" mass="144602">MPASGKDCTVMRMAPDAPLSQAAHRVFKQLGCKLIFLVGSARGAKQGILSKKNFLRFLKSGKVGHMVDYASRGRLGPGDVSVAIAPPQQTREDRLRNVSFLPSLESVHMAEMSASSGGEEEEEDRRVRSGAREKLFKMFWADEIDLFRVDILRTSGLKGMGATQIPATGDVRRAAHPSDNIAEVVTRMKPVSATVLRATRACDALDNFGCALRGCTTMHHLSYQAETISMFWSHSWHGEAWRKWITLLLFYNGQTAAAIACFGSAVASLLFALEVLPVLIGPDNYSENVPKSMWQSFWAALVGMILYLSVLVFWRPSGSIFLDVICIDQTNKSGKSDGLLSIGAFLKSSQSMLVLWDATYSDRLWTMFEIAGFLKSRREGERPRIVLRPTMLGPCYLLQTLTVFLVYSVLDNISVHLSADQQWVLWVLYVPVCFCGLYINTATFRIYFRSVNDSMDRLARWSLADVNCFCCDDGHKQSRGLCDREIVLKCIRTWFGSVEEFEKRVRTELLDTFVHEQSRQPFTYRQVVTALVPVIWSYLDRASAWSRFTTGSDDPRIQASREIIRGLAWWLGVAPVAFLIQCRLACLLQRKTNCEPLLNLLPLLASVFFILAALLLEQLLFQHRFIRGDGHVVNMALLAAAGLPLAWLLYRYVGAGQQILLPHGTVHDCWDPLGLSAIDEARHTHLADLSRRCWRRTVRVRAEGLKRTYEVRPFGFNAMVATRPLPPPVQEVARALMALFQVIGAPPAMLSMQIPATTESRVVCEPSDAIAEVVTCMQPVSATVLRATRACDALAGFGSALRGSKRLHHKSYQAQKISMFWSHSWHGSAWRKWITLLLFYNGQTATAIACIGSAVASLLFAFEVLPVLSGADNFTEHVSQDKWQSFWAALVGMILYLSVLVFWRPSGSIFLDVICIDQVNTRSKGQGLLSMGAFLKSSQSMLVLWDATYSDRLWTMFEIAGFLKSRREGERPRIVLRPTMLGPVYLVQTLTLFLLLTVLGNISIHVSGDSEWAVWTLYLLVCFGVLYINSAGFRLYFRSVNDSMDRLAHWSLADVNCFCCSDGHNTNRGLCDREIVLKCIRTWFGSIEEFEKRVRTELLDTFVYEQSRQPFTYGQVAIALVPFFWSSLDRASVWARFAADLDAWSAASREVVASREVIRGLGLWLGVCPMAFLVQCRLACCLQRKCRWSICEHLLNSLPVFATGFFFSVHLLLEQLLFYHPFLEYDGHGHLPSTILLTATVLPLAWLLYRYVGAGGQALVFGVHAASNCRLGPERDSGKNAKVPRGLIC</sequence>
<feature type="transmembrane region" description="Helical" evidence="1">
    <location>
        <begin position="1233"/>
        <end position="1252"/>
    </location>
</feature>
<protein>
    <submittedName>
        <fullName evidence="2">Uncharacterized protein</fullName>
    </submittedName>
</protein>
<feature type="transmembrane region" description="Helical" evidence="1">
    <location>
        <begin position="1012"/>
        <end position="1037"/>
    </location>
</feature>
<reference evidence="2 3" key="1">
    <citation type="submission" date="2016-02" db="EMBL/GenBank/DDBJ databases">
        <title>Genome analysis of coral dinoflagellate symbionts highlights evolutionary adaptations to a symbiotic lifestyle.</title>
        <authorList>
            <person name="Aranda M."/>
            <person name="Li Y."/>
            <person name="Liew Y.J."/>
            <person name="Baumgarten S."/>
            <person name="Simakov O."/>
            <person name="Wilson M."/>
            <person name="Piel J."/>
            <person name="Ashoor H."/>
            <person name="Bougouffa S."/>
            <person name="Bajic V.B."/>
            <person name="Ryu T."/>
            <person name="Ravasi T."/>
            <person name="Bayer T."/>
            <person name="Micklem G."/>
            <person name="Kim H."/>
            <person name="Bhak J."/>
            <person name="Lajeunesse T.C."/>
            <person name="Voolstra C.R."/>
        </authorList>
    </citation>
    <scope>NUCLEOTIDE SEQUENCE [LARGE SCALE GENOMIC DNA]</scope>
    <source>
        <strain evidence="2 3">CCMP2467</strain>
    </source>
</reference>
<keyword evidence="3" id="KW-1185">Reference proteome</keyword>
<feature type="transmembrane region" description="Helical" evidence="1">
    <location>
        <begin position="600"/>
        <end position="620"/>
    </location>
</feature>
<feature type="transmembrane region" description="Helical" evidence="1">
    <location>
        <begin position="974"/>
        <end position="1000"/>
    </location>
</feature>
<evidence type="ECO:0000256" key="1">
    <source>
        <dbReference type="SAM" id="Phobius"/>
    </source>
</evidence>
<evidence type="ECO:0000313" key="3">
    <source>
        <dbReference type="Proteomes" id="UP000186817"/>
    </source>
</evidence>
<keyword evidence="1" id="KW-0472">Membrane</keyword>
<dbReference type="OrthoDB" id="412087at2759"/>
<name>A0A1Q9CEA8_SYMMI</name>
<gene>
    <name evidence="2" type="ORF">AK812_SmicGene38260</name>
</gene>
<comment type="caution">
    <text evidence="2">The sequence shown here is derived from an EMBL/GenBank/DDBJ whole genome shotgun (WGS) entry which is preliminary data.</text>
</comment>
<feature type="transmembrane region" description="Helical" evidence="1">
    <location>
        <begin position="385"/>
        <end position="406"/>
    </location>
</feature>
<dbReference type="Proteomes" id="UP000186817">
    <property type="component" value="Unassembled WGS sequence"/>
</dbReference>
<feature type="transmembrane region" description="Helical" evidence="1">
    <location>
        <begin position="1194"/>
        <end position="1213"/>
    </location>
</feature>
<feature type="transmembrane region" description="Helical" evidence="1">
    <location>
        <begin position="293"/>
        <end position="314"/>
    </location>
</feature>
<feature type="transmembrane region" description="Helical" evidence="1">
    <location>
        <begin position="885"/>
        <end position="903"/>
    </location>
</feature>
<organism evidence="2 3">
    <name type="scientific">Symbiodinium microadriaticum</name>
    <name type="common">Dinoflagellate</name>
    <name type="synonym">Zooxanthella microadriatica</name>
    <dbReference type="NCBI Taxonomy" id="2951"/>
    <lineage>
        <taxon>Eukaryota</taxon>
        <taxon>Sar</taxon>
        <taxon>Alveolata</taxon>
        <taxon>Dinophyceae</taxon>
        <taxon>Suessiales</taxon>
        <taxon>Symbiodiniaceae</taxon>
        <taxon>Symbiodinium</taxon>
    </lineage>
</organism>
<feature type="transmembrane region" description="Helical" evidence="1">
    <location>
        <begin position="838"/>
        <end position="865"/>
    </location>
</feature>
<feature type="transmembrane region" description="Helical" evidence="1">
    <location>
        <begin position="426"/>
        <end position="448"/>
    </location>
</feature>
<dbReference type="EMBL" id="LSRX01001300">
    <property type="protein sequence ID" value="OLP81226.1"/>
    <property type="molecule type" value="Genomic_DNA"/>
</dbReference>
<keyword evidence="1" id="KW-0812">Transmembrane</keyword>
<feature type="transmembrane region" description="Helical" evidence="1">
    <location>
        <begin position="249"/>
        <end position="273"/>
    </location>
</feature>
<accession>A0A1Q9CEA8</accession>
<proteinExistence type="predicted"/>